<keyword evidence="2" id="KW-1185">Reference proteome</keyword>
<dbReference type="AlphaFoldDB" id="A0A9Q3GF32"/>
<dbReference type="EMBL" id="AVOT02000660">
    <property type="protein sequence ID" value="MBW0463932.1"/>
    <property type="molecule type" value="Genomic_DNA"/>
</dbReference>
<comment type="caution">
    <text evidence="1">The sequence shown here is derived from an EMBL/GenBank/DDBJ whole genome shotgun (WGS) entry which is preliminary data.</text>
</comment>
<sequence>MLRCQIGRQEYRGNVLIVNKAENIHKYSDGLRRWELPNTPENPDNCIANAEPQIPIERINITDVGTECFVEARKLY</sequence>
<name>A0A9Q3GF32_9BASI</name>
<gene>
    <name evidence="1" type="ORF">O181_003647</name>
</gene>
<organism evidence="1 2">
    <name type="scientific">Austropuccinia psidii MF-1</name>
    <dbReference type="NCBI Taxonomy" id="1389203"/>
    <lineage>
        <taxon>Eukaryota</taxon>
        <taxon>Fungi</taxon>
        <taxon>Dikarya</taxon>
        <taxon>Basidiomycota</taxon>
        <taxon>Pucciniomycotina</taxon>
        <taxon>Pucciniomycetes</taxon>
        <taxon>Pucciniales</taxon>
        <taxon>Sphaerophragmiaceae</taxon>
        <taxon>Austropuccinia</taxon>
    </lineage>
</organism>
<evidence type="ECO:0000313" key="2">
    <source>
        <dbReference type="Proteomes" id="UP000765509"/>
    </source>
</evidence>
<evidence type="ECO:0000313" key="1">
    <source>
        <dbReference type="EMBL" id="MBW0463932.1"/>
    </source>
</evidence>
<protein>
    <submittedName>
        <fullName evidence="1">Uncharacterized protein</fullName>
    </submittedName>
</protein>
<reference evidence="1" key="1">
    <citation type="submission" date="2021-03" db="EMBL/GenBank/DDBJ databases">
        <title>Draft genome sequence of rust myrtle Austropuccinia psidii MF-1, a brazilian biotype.</title>
        <authorList>
            <person name="Quecine M.C."/>
            <person name="Pachon D.M.R."/>
            <person name="Bonatelli M.L."/>
            <person name="Correr F.H."/>
            <person name="Franceschini L.M."/>
            <person name="Leite T.F."/>
            <person name="Margarido G.R.A."/>
            <person name="Almeida C.A."/>
            <person name="Ferrarezi J.A."/>
            <person name="Labate C.A."/>
        </authorList>
    </citation>
    <scope>NUCLEOTIDE SEQUENCE</scope>
    <source>
        <strain evidence="1">MF-1</strain>
    </source>
</reference>
<proteinExistence type="predicted"/>
<dbReference type="OrthoDB" id="2507171at2759"/>
<accession>A0A9Q3GF32</accession>
<dbReference type="Proteomes" id="UP000765509">
    <property type="component" value="Unassembled WGS sequence"/>
</dbReference>